<dbReference type="Proteomes" id="UP000544122">
    <property type="component" value="Unassembled WGS sequence"/>
</dbReference>
<dbReference type="SUPFAM" id="SSF53756">
    <property type="entry name" value="UDP-Glycosyltransferase/glycogen phosphorylase"/>
    <property type="match status" value="1"/>
</dbReference>
<dbReference type="GO" id="GO:0016740">
    <property type="term" value="F:transferase activity"/>
    <property type="evidence" value="ECO:0007669"/>
    <property type="project" value="UniProtKB-KW"/>
</dbReference>
<feature type="domain" description="Spore protein YkvP/CgeB glycosyl transferase-like" evidence="1">
    <location>
        <begin position="205"/>
        <end position="354"/>
    </location>
</feature>
<keyword evidence="2" id="KW-0808">Transferase</keyword>
<sequence length="381" mass="43154">MKFVMFYHSLVSCWNHGNAHFLRGIARELLHLGHNVTIYEPHDGWSRLNALRDGGEEYLRESAQLVPGADLRTYDLATLELDQALDQADVVVVHEWNDPFLIERLGTRRRNGGRFLLLFHDTHHRAVTASSQIGNFQLSDYDAILAFGEVLQQLYQRLGWGRRAFTWHEAADVALFRPQPHAAKEIDLIWVGNWGDDERDQELQEFLVQPAVETGVKTQVFGVRYPDEVREQLRTARIEFRGWLPNHRVPDAFARALMTIHVPRRPYVETLPGIPTIRVFEALACGIPLISAPWNDAEGLFPPESFVTVKNREAASAALRALAQDDDFAAETARRGLAAIRARHTCAHRAQELLCIVEILGGKRNPARADLSRAIEQVVSS</sequence>
<reference evidence="2 3" key="1">
    <citation type="submission" date="2020-03" db="EMBL/GenBank/DDBJ databases">
        <title>Bradyrhizobium diversity isolated from nodules of Indigofera sp.</title>
        <authorList>
            <person name="Klepa M."/>
            <person name="Helene L."/>
            <person name="Hungria M."/>
        </authorList>
    </citation>
    <scope>NUCLEOTIDE SEQUENCE [LARGE SCALE GENOMIC DNA]</scope>
    <source>
        <strain evidence="2 3">WSM 1791</strain>
    </source>
</reference>
<protein>
    <submittedName>
        <fullName evidence="2">Glycosyltransferase</fullName>
    </submittedName>
</protein>
<accession>A0A7Y4GV43</accession>
<dbReference type="InterPro" id="IPR055259">
    <property type="entry name" value="YkvP/CgeB_Glyco_trans-like"/>
</dbReference>
<dbReference type="Pfam" id="PF13524">
    <property type="entry name" value="Glyco_trans_1_2"/>
    <property type="match status" value="1"/>
</dbReference>
<comment type="caution">
    <text evidence="2">The sequence shown here is derived from an EMBL/GenBank/DDBJ whole genome shotgun (WGS) entry which is preliminary data.</text>
</comment>
<dbReference type="EMBL" id="JAAVLX010000007">
    <property type="protein sequence ID" value="NOJ42173.1"/>
    <property type="molecule type" value="Genomic_DNA"/>
</dbReference>
<dbReference type="AlphaFoldDB" id="A0A7Y4GV43"/>
<dbReference type="Gene3D" id="3.40.50.2000">
    <property type="entry name" value="Glycogen Phosphorylase B"/>
    <property type="match status" value="2"/>
</dbReference>
<organism evidence="2 3">
    <name type="scientific">Bradyrhizobium australiense</name>
    <dbReference type="NCBI Taxonomy" id="2721161"/>
    <lineage>
        <taxon>Bacteria</taxon>
        <taxon>Pseudomonadati</taxon>
        <taxon>Pseudomonadota</taxon>
        <taxon>Alphaproteobacteria</taxon>
        <taxon>Hyphomicrobiales</taxon>
        <taxon>Nitrobacteraceae</taxon>
        <taxon>Bradyrhizobium</taxon>
    </lineage>
</organism>
<gene>
    <name evidence="2" type="ORF">HCN58_21700</name>
</gene>
<evidence type="ECO:0000313" key="2">
    <source>
        <dbReference type="EMBL" id="NOJ42173.1"/>
    </source>
</evidence>
<proteinExistence type="predicted"/>
<evidence type="ECO:0000313" key="3">
    <source>
        <dbReference type="Proteomes" id="UP000544122"/>
    </source>
</evidence>
<keyword evidence="3" id="KW-1185">Reference proteome</keyword>
<evidence type="ECO:0000259" key="1">
    <source>
        <dbReference type="Pfam" id="PF13524"/>
    </source>
</evidence>
<name>A0A7Y4GV43_9BRAD</name>